<accession>A0A2P2NUI7</accession>
<organism evidence="1">
    <name type="scientific">Rhizophora mucronata</name>
    <name type="common">Asiatic mangrove</name>
    <dbReference type="NCBI Taxonomy" id="61149"/>
    <lineage>
        <taxon>Eukaryota</taxon>
        <taxon>Viridiplantae</taxon>
        <taxon>Streptophyta</taxon>
        <taxon>Embryophyta</taxon>
        <taxon>Tracheophyta</taxon>
        <taxon>Spermatophyta</taxon>
        <taxon>Magnoliopsida</taxon>
        <taxon>eudicotyledons</taxon>
        <taxon>Gunneridae</taxon>
        <taxon>Pentapetalae</taxon>
        <taxon>rosids</taxon>
        <taxon>fabids</taxon>
        <taxon>Malpighiales</taxon>
        <taxon>Rhizophoraceae</taxon>
        <taxon>Rhizophora</taxon>
    </lineage>
</organism>
<reference evidence="1" key="1">
    <citation type="submission" date="2018-02" db="EMBL/GenBank/DDBJ databases">
        <title>Rhizophora mucronata_Transcriptome.</title>
        <authorList>
            <person name="Meera S.P."/>
            <person name="Sreeshan A."/>
            <person name="Augustine A."/>
        </authorList>
    </citation>
    <scope>NUCLEOTIDE SEQUENCE</scope>
    <source>
        <tissue evidence="1">Leaf</tissue>
    </source>
</reference>
<evidence type="ECO:0000313" key="1">
    <source>
        <dbReference type="EMBL" id="MBX46103.1"/>
    </source>
</evidence>
<sequence length="84" mass="9691">MKSLGPPLVAFNAEAWNCRGVVDQQLHLLLQRQPSNEVVNPALYRQLNLTEREVYRSPIIWVTSEWLDSCGHTPQEKGEKGQRY</sequence>
<dbReference type="AlphaFoldDB" id="A0A2P2NUI7"/>
<name>A0A2P2NUI7_RHIMU</name>
<protein>
    <submittedName>
        <fullName evidence="1">Uncharacterized protein</fullName>
    </submittedName>
</protein>
<proteinExistence type="predicted"/>
<dbReference type="EMBL" id="GGEC01065619">
    <property type="protein sequence ID" value="MBX46103.1"/>
    <property type="molecule type" value="Transcribed_RNA"/>
</dbReference>